<comment type="caution">
    <text evidence="1">The sequence shown here is derived from an EMBL/GenBank/DDBJ whole genome shotgun (WGS) entry which is preliminary data.</text>
</comment>
<gene>
    <name evidence="1" type="ORF">JKP88DRAFT_178424</name>
</gene>
<organism evidence="1 2">
    <name type="scientific">Tribonema minus</name>
    <dbReference type="NCBI Taxonomy" id="303371"/>
    <lineage>
        <taxon>Eukaryota</taxon>
        <taxon>Sar</taxon>
        <taxon>Stramenopiles</taxon>
        <taxon>Ochrophyta</taxon>
        <taxon>PX clade</taxon>
        <taxon>Xanthophyceae</taxon>
        <taxon>Tribonematales</taxon>
        <taxon>Tribonemataceae</taxon>
        <taxon>Tribonema</taxon>
    </lineage>
</organism>
<dbReference type="Proteomes" id="UP000664859">
    <property type="component" value="Unassembled WGS sequence"/>
</dbReference>
<keyword evidence="2" id="KW-1185">Reference proteome</keyword>
<dbReference type="Pfam" id="PF11617">
    <property type="entry name" value="Cu-binding_MopE"/>
    <property type="match status" value="8"/>
</dbReference>
<evidence type="ECO:0008006" key="3">
    <source>
        <dbReference type="Google" id="ProtNLM"/>
    </source>
</evidence>
<accession>A0A835Z8U3</accession>
<sequence length="400" mass="38179">VCNGRDDNCDGSVDEGNPGGGSACTVSSNTGACRNGTKQCTDGTIFCVPQTPTPEVCNGIDDNCDGSVDEGNPGGGGSCTVSGNTGACQNGTKQCTGGSVICVAQSPTPEVCNGIDDNCDGSVDEGNPGGGGVCTVSSNVGACQSGVKQCTGGTLTCNTQPPSPEVCNGIDDNCNGSVDEGNPGGGAACTVPSNNGVCRNGVQQCTGGSIICATQPPSDERCNGLDDNCNGSVDEGNPGGGGACNTGRPGACAAGTTQCAGGTIVCAGASPSTEICNGIDDNCNGSVDEGNPGGGGACNTGRPGACAAGTTQCTGGTIVCAGASPSAEICNNIDDNCNGAVDENNPGGGAACNTGRPGACARGTTQCTGGTLVCIGPQPSPEVCGNGIDDNCNGIVDDGC</sequence>
<protein>
    <recommendedName>
        <fullName evidence="3">Disintegrin domain-containing protein</fullName>
    </recommendedName>
</protein>
<evidence type="ECO:0000313" key="2">
    <source>
        <dbReference type="Proteomes" id="UP000664859"/>
    </source>
</evidence>
<dbReference type="OrthoDB" id="504708at2759"/>
<reference evidence="1" key="1">
    <citation type="submission" date="2021-02" db="EMBL/GenBank/DDBJ databases">
        <title>First Annotated Genome of the Yellow-green Alga Tribonema minus.</title>
        <authorList>
            <person name="Mahan K.M."/>
        </authorList>
    </citation>
    <scope>NUCLEOTIDE SEQUENCE</scope>
    <source>
        <strain evidence="1">UTEX B ZZ1240</strain>
    </source>
</reference>
<dbReference type="EMBL" id="JAFCMP010000078">
    <property type="protein sequence ID" value="KAG5188084.1"/>
    <property type="molecule type" value="Genomic_DNA"/>
</dbReference>
<proteinExistence type="predicted"/>
<evidence type="ECO:0000313" key="1">
    <source>
        <dbReference type="EMBL" id="KAG5188084.1"/>
    </source>
</evidence>
<feature type="non-terminal residue" evidence="1">
    <location>
        <position position="1"/>
    </location>
</feature>
<dbReference type="InterPro" id="IPR021655">
    <property type="entry name" value="Put_metal-bd"/>
</dbReference>
<name>A0A835Z8U3_9STRA</name>
<dbReference type="AlphaFoldDB" id="A0A835Z8U3"/>